<evidence type="ECO:0000256" key="3">
    <source>
        <dbReference type="ARBA" id="ARBA00023125"/>
    </source>
</evidence>
<evidence type="ECO:0000313" key="9">
    <source>
        <dbReference type="Proteomes" id="UP000756132"/>
    </source>
</evidence>
<feature type="compositionally biased region" description="Pro residues" evidence="6">
    <location>
        <begin position="548"/>
        <end position="559"/>
    </location>
</feature>
<dbReference type="KEGG" id="ffu:CLAFUR5_01564"/>
<keyword evidence="2" id="KW-0805">Transcription regulation</keyword>
<feature type="compositionally biased region" description="Polar residues" evidence="6">
    <location>
        <begin position="252"/>
        <end position="273"/>
    </location>
</feature>
<dbReference type="Proteomes" id="UP000756132">
    <property type="component" value="Chromosome 1"/>
</dbReference>
<evidence type="ECO:0000256" key="1">
    <source>
        <dbReference type="ARBA" id="ARBA00004123"/>
    </source>
</evidence>
<dbReference type="AlphaFoldDB" id="A0A9Q8L5K8"/>
<evidence type="ECO:0000256" key="5">
    <source>
        <dbReference type="ARBA" id="ARBA00023242"/>
    </source>
</evidence>
<feature type="compositionally biased region" description="Polar residues" evidence="6">
    <location>
        <begin position="321"/>
        <end position="330"/>
    </location>
</feature>
<reference evidence="8" key="2">
    <citation type="journal article" date="2022" name="Microb. Genom.">
        <title>A chromosome-scale genome assembly of the tomato pathogen Cladosporium fulvum reveals a compartmentalized genome architecture and the presence of a dispensable chromosome.</title>
        <authorList>
            <person name="Zaccaron A.Z."/>
            <person name="Chen L.H."/>
            <person name="Samaras A."/>
            <person name="Stergiopoulos I."/>
        </authorList>
    </citation>
    <scope>NUCLEOTIDE SEQUENCE</scope>
    <source>
        <strain evidence="8">Race5_Kim</strain>
    </source>
</reference>
<dbReference type="GO" id="GO:0046983">
    <property type="term" value="F:protein dimerization activity"/>
    <property type="evidence" value="ECO:0007669"/>
    <property type="project" value="InterPro"/>
</dbReference>
<dbReference type="PANTHER" id="PTHR15741">
    <property type="entry name" value="BASIC HELIX-LOOP-HELIX ZIP TRANSCRIPTION FACTOR"/>
    <property type="match status" value="1"/>
</dbReference>
<comment type="subcellular location">
    <subcellularLocation>
        <location evidence="1">Nucleus</location>
    </subcellularLocation>
</comment>
<name>A0A9Q8L5K8_PASFU</name>
<dbReference type="OrthoDB" id="5778525at2759"/>
<keyword evidence="3" id="KW-0238">DNA-binding</keyword>
<dbReference type="InterPro" id="IPR052207">
    <property type="entry name" value="Max-like/E-box_TFs"/>
</dbReference>
<dbReference type="GeneID" id="71981442"/>
<dbReference type="Gene3D" id="4.10.280.10">
    <property type="entry name" value="Helix-loop-helix DNA-binding domain"/>
    <property type="match status" value="1"/>
</dbReference>
<dbReference type="Pfam" id="PF00010">
    <property type="entry name" value="HLH"/>
    <property type="match status" value="1"/>
</dbReference>
<keyword evidence="5" id="KW-0539">Nucleus</keyword>
<dbReference type="SUPFAM" id="SSF47459">
    <property type="entry name" value="HLH, helix-loop-helix DNA-binding domain"/>
    <property type="match status" value="1"/>
</dbReference>
<dbReference type="EMBL" id="CP090163">
    <property type="protein sequence ID" value="UJO11239.1"/>
    <property type="molecule type" value="Genomic_DNA"/>
</dbReference>
<feature type="compositionally biased region" description="Polar residues" evidence="6">
    <location>
        <begin position="344"/>
        <end position="360"/>
    </location>
</feature>
<dbReference type="PROSITE" id="PS50888">
    <property type="entry name" value="BHLH"/>
    <property type="match status" value="1"/>
</dbReference>
<feature type="compositionally biased region" description="Polar residues" evidence="6">
    <location>
        <begin position="282"/>
        <end position="295"/>
    </location>
</feature>
<sequence>MQGQQEEELETREIIAKMAAAAVYPAHMAGGDSTSAMGQHNFQGGPSQGVLFGETNFLQWGDFEDQIPSDQPPILNHTDQDLLADFFSDPNSTTQSLIPYDVGFAGVGVQQPGYSGSQAKSHVNSFSGSAGAMTNNHELNSLSAADFTAAQTINGFKTPATWGAFSMPLSLQNNNQDMSSHANQHLANNRHLSMAGPQRQHFIAQAAPSSIPFSHPSYQSNAYEQHAPPAQYDIPSRQRNPSLSAQHFMNTTHHHQQPGSHYNASQVPGSQNVHGHPMPQVNYGTDDNFAANSSYKGPAGWDAEHEQKRDNLLGIPLVRQASQSSNTPVQHSGIPPQTRGGQGSSWANMPQSSTFSQTGNADEGRDRKRRKSQMDGADAGGWSPVVPDAPNSGRRSSRPLRTEESEDEEAQSVAKRRRHGGYVRPTGVPKSPANRNRHSLANGGDVDDVSGGRAGKKARETLSEQQKREHHIESEKKRREIINRGYSDLNMLVPCLNNGKSGLSRAECLQEVASYIETLVGGTEQLMAAIGLTDQDLIGPAPGTSTSAPPPPPNAGNGA</sequence>
<dbReference type="PANTHER" id="PTHR15741:SF27">
    <property type="entry name" value="TRANSCRIPTION FACTOR AP-4"/>
    <property type="match status" value="1"/>
</dbReference>
<accession>A0A9Q8L5K8</accession>
<dbReference type="RefSeq" id="XP_047755605.1">
    <property type="nucleotide sequence ID" value="XM_047900712.1"/>
</dbReference>
<organism evidence="8 9">
    <name type="scientific">Passalora fulva</name>
    <name type="common">Tomato leaf mold</name>
    <name type="synonym">Cladosporium fulvum</name>
    <dbReference type="NCBI Taxonomy" id="5499"/>
    <lineage>
        <taxon>Eukaryota</taxon>
        <taxon>Fungi</taxon>
        <taxon>Dikarya</taxon>
        <taxon>Ascomycota</taxon>
        <taxon>Pezizomycotina</taxon>
        <taxon>Dothideomycetes</taxon>
        <taxon>Dothideomycetidae</taxon>
        <taxon>Mycosphaerellales</taxon>
        <taxon>Mycosphaerellaceae</taxon>
        <taxon>Fulvia</taxon>
    </lineage>
</organism>
<dbReference type="GO" id="GO:0000981">
    <property type="term" value="F:DNA-binding transcription factor activity, RNA polymerase II-specific"/>
    <property type="evidence" value="ECO:0007669"/>
    <property type="project" value="TreeGrafter"/>
</dbReference>
<gene>
    <name evidence="8" type="ORF">CLAFUR5_01564</name>
</gene>
<protein>
    <recommendedName>
        <fullName evidence="7">BHLH domain-containing protein</fullName>
    </recommendedName>
</protein>
<feature type="region of interest" description="Disordered" evidence="6">
    <location>
        <begin position="536"/>
        <end position="559"/>
    </location>
</feature>
<evidence type="ECO:0000256" key="6">
    <source>
        <dbReference type="SAM" id="MobiDB-lite"/>
    </source>
</evidence>
<feature type="region of interest" description="Disordered" evidence="6">
    <location>
        <begin position="321"/>
        <end position="475"/>
    </location>
</feature>
<keyword evidence="9" id="KW-1185">Reference proteome</keyword>
<dbReference type="GO" id="GO:0005634">
    <property type="term" value="C:nucleus"/>
    <property type="evidence" value="ECO:0007669"/>
    <property type="project" value="UniProtKB-SubCell"/>
</dbReference>
<feature type="region of interest" description="Disordered" evidence="6">
    <location>
        <begin position="252"/>
        <end position="304"/>
    </location>
</feature>
<keyword evidence="4" id="KW-0804">Transcription</keyword>
<dbReference type="GO" id="GO:0000978">
    <property type="term" value="F:RNA polymerase II cis-regulatory region sequence-specific DNA binding"/>
    <property type="evidence" value="ECO:0007669"/>
    <property type="project" value="TreeGrafter"/>
</dbReference>
<feature type="compositionally biased region" description="Basic and acidic residues" evidence="6">
    <location>
        <begin position="457"/>
        <end position="475"/>
    </location>
</feature>
<evidence type="ECO:0000256" key="4">
    <source>
        <dbReference type="ARBA" id="ARBA00023163"/>
    </source>
</evidence>
<proteinExistence type="predicted"/>
<evidence type="ECO:0000256" key="2">
    <source>
        <dbReference type="ARBA" id="ARBA00023015"/>
    </source>
</evidence>
<dbReference type="InterPro" id="IPR036638">
    <property type="entry name" value="HLH_DNA-bd_sf"/>
</dbReference>
<feature type="domain" description="BHLH" evidence="7">
    <location>
        <begin position="466"/>
        <end position="519"/>
    </location>
</feature>
<dbReference type="InterPro" id="IPR011598">
    <property type="entry name" value="bHLH_dom"/>
</dbReference>
<dbReference type="SMART" id="SM00353">
    <property type="entry name" value="HLH"/>
    <property type="match status" value="1"/>
</dbReference>
<evidence type="ECO:0000313" key="8">
    <source>
        <dbReference type="EMBL" id="UJO11239.1"/>
    </source>
</evidence>
<evidence type="ECO:0000259" key="7">
    <source>
        <dbReference type="PROSITE" id="PS50888"/>
    </source>
</evidence>
<reference evidence="8" key="1">
    <citation type="submission" date="2021-12" db="EMBL/GenBank/DDBJ databases">
        <authorList>
            <person name="Zaccaron A."/>
            <person name="Stergiopoulos I."/>
        </authorList>
    </citation>
    <scope>NUCLEOTIDE SEQUENCE</scope>
    <source>
        <strain evidence="8">Race5_Kim</strain>
    </source>
</reference>